<name>A0A6J6UY09_9ZZZZ</name>
<reference evidence="6" key="1">
    <citation type="submission" date="2020-05" db="EMBL/GenBank/DDBJ databases">
        <authorList>
            <person name="Chiriac C."/>
            <person name="Salcher M."/>
            <person name="Ghai R."/>
            <person name="Kavagutti S V."/>
        </authorList>
    </citation>
    <scope>NUCLEOTIDE SEQUENCE</scope>
</reference>
<organism evidence="6">
    <name type="scientific">freshwater metagenome</name>
    <dbReference type="NCBI Taxonomy" id="449393"/>
    <lineage>
        <taxon>unclassified sequences</taxon>
        <taxon>metagenomes</taxon>
        <taxon>ecological metagenomes</taxon>
    </lineage>
</organism>
<sequence>MIIVDTSALFAFMRIDDPDHAQASRVLDVSVPLVVSPFVIAELDYLVETRIGIQAELAVLAELSSGSYELPALTAADLISCAALIERYSDQRLGVTDASLVVLADRYQTRTICTLDRRHFSVLRTLDGQPFDIVP</sequence>
<gene>
    <name evidence="6" type="ORF">UFOPK2810_01512</name>
</gene>
<keyword evidence="4" id="KW-0378">Hydrolase</keyword>
<evidence type="ECO:0000256" key="3">
    <source>
        <dbReference type="ARBA" id="ARBA00022723"/>
    </source>
</evidence>
<dbReference type="GO" id="GO:0004540">
    <property type="term" value="F:RNA nuclease activity"/>
    <property type="evidence" value="ECO:0007669"/>
    <property type="project" value="InterPro"/>
</dbReference>
<dbReference type="HAMAP" id="MF_00265">
    <property type="entry name" value="VapC_Nob1"/>
    <property type="match status" value="1"/>
</dbReference>
<proteinExistence type="inferred from homology"/>
<evidence type="ECO:0000259" key="5">
    <source>
        <dbReference type="Pfam" id="PF01850"/>
    </source>
</evidence>
<dbReference type="InterPro" id="IPR002716">
    <property type="entry name" value="PIN_dom"/>
</dbReference>
<dbReference type="InterPro" id="IPR022907">
    <property type="entry name" value="VapC_family"/>
</dbReference>
<evidence type="ECO:0000256" key="4">
    <source>
        <dbReference type="ARBA" id="ARBA00022801"/>
    </source>
</evidence>
<evidence type="ECO:0000256" key="1">
    <source>
        <dbReference type="ARBA" id="ARBA00022649"/>
    </source>
</evidence>
<evidence type="ECO:0000313" key="6">
    <source>
        <dbReference type="EMBL" id="CAB4763573.1"/>
    </source>
</evidence>
<dbReference type="Pfam" id="PF01850">
    <property type="entry name" value="PIN"/>
    <property type="match status" value="1"/>
</dbReference>
<keyword evidence="2" id="KW-0540">Nuclease</keyword>
<dbReference type="AlphaFoldDB" id="A0A6J6UY09"/>
<accession>A0A6J6UY09</accession>
<feature type="domain" description="PIN" evidence="5">
    <location>
        <begin position="2"/>
        <end position="120"/>
    </location>
</feature>
<keyword evidence="3" id="KW-0479">Metal-binding</keyword>
<dbReference type="GO" id="GO:0016787">
    <property type="term" value="F:hydrolase activity"/>
    <property type="evidence" value="ECO:0007669"/>
    <property type="project" value="UniProtKB-KW"/>
</dbReference>
<keyword evidence="1" id="KW-1277">Toxin-antitoxin system</keyword>
<protein>
    <submittedName>
        <fullName evidence="6">Unannotated protein</fullName>
    </submittedName>
</protein>
<dbReference type="Gene3D" id="3.40.50.1010">
    <property type="entry name" value="5'-nuclease"/>
    <property type="match status" value="1"/>
</dbReference>
<dbReference type="GO" id="GO:0046872">
    <property type="term" value="F:metal ion binding"/>
    <property type="evidence" value="ECO:0007669"/>
    <property type="project" value="UniProtKB-KW"/>
</dbReference>
<dbReference type="SUPFAM" id="SSF88723">
    <property type="entry name" value="PIN domain-like"/>
    <property type="match status" value="1"/>
</dbReference>
<dbReference type="EMBL" id="CAEZYZ010000298">
    <property type="protein sequence ID" value="CAB4763573.1"/>
    <property type="molecule type" value="Genomic_DNA"/>
</dbReference>
<dbReference type="InterPro" id="IPR029060">
    <property type="entry name" value="PIN-like_dom_sf"/>
</dbReference>
<evidence type="ECO:0000256" key="2">
    <source>
        <dbReference type="ARBA" id="ARBA00022722"/>
    </source>
</evidence>